<gene>
    <name evidence="2" type="ORF">TIFTF001_028848</name>
</gene>
<organism evidence="2 3">
    <name type="scientific">Ficus carica</name>
    <name type="common">Common fig</name>
    <dbReference type="NCBI Taxonomy" id="3494"/>
    <lineage>
        <taxon>Eukaryota</taxon>
        <taxon>Viridiplantae</taxon>
        <taxon>Streptophyta</taxon>
        <taxon>Embryophyta</taxon>
        <taxon>Tracheophyta</taxon>
        <taxon>Spermatophyta</taxon>
        <taxon>Magnoliopsida</taxon>
        <taxon>eudicotyledons</taxon>
        <taxon>Gunneridae</taxon>
        <taxon>Pentapetalae</taxon>
        <taxon>rosids</taxon>
        <taxon>fabids</taxon>
        <taxon>Rosales</taxon>
        <taxon>Moraceae</taxon>
        <taxon>Ficeae</taxon>
        <taxon>Ficus</taxon>
    </lineage>
</organism>
<keyword evidence="3" id="KW-1185">Reference proteome</keyword>
<dbReference type="InterPro" id="IPR056789">
    <property type="entry name" value="LRR_R13L1-DRL21"/>
</dbReference>
<feature type="domain" description="R13L1/DRL21-like LRR repeat region" evidence="1">
    <location>
        <begin position="3"/>
        <end position="48"/>
    </location>
</feature>
<dbReference type="Proteomes" id="UP001187192">
    <property type="component" value="Unassembled WGS sequence"/>
</dbReference>
<dbReference type="Pfam" id="PF25019">
    <property type="entry name" value="LRR_R13L1-DRL21"/>
    <property type="match status" value="1"/>
</dbReference>
<dbReference type="EMBL" id="BTGU01000091">
    <property type="protein sequence ID" value="GMN59748.1"/>
    <property type="molecule type" value="Genomic_DNA"/>
</dbReference>
<comment type="caution">
    <text evidence="2">The sequence shown here is derived from an EMBL/GenBank/DDBJ whole genome shotgun (WGS) entry which is preliminary data.</text>
</comment>
<protein>
    <recommendedName>
        <fullName evidence="1">R13L1/DRL21-like LRR repeat region domain-containing protein</fullName>
    </recommendedName>
</protein>
<evidence type="ECO:0000259" key="1">
    <source>
        <dbReference type="Pfam" id="PF25019"/>
    </source>
</evidence>
<proteinExistence type="predicted"/>
<name>A0AA88IX54_FICCA</name>
<sequence>MKLEDLGELNNLKGSLCIEGIADAKDVGEAERAQLKEKESLVALELQFLGCYNNTALL</sequence>
<dbReference type="AlphaFoldDB" id="A0AA88IX54"/>
<evidence type="ECO:0000313" key="3">
    <source>
        <dbReference type="Proteomes" id="UP001187192"/>
    </source>
</evidence>
<evidence type="ECO:0000313" key="2">
    <source>
        <dbReference type="EMBL" id="GMN59748.1"/>
    </source>
</evidence>
<accession>A0AA88IX54</accession>
<reference evidence="2" key="1">
    <citation type="submission" date="2023-07" db="EMBL/GenBank/DDBJ databases">
        <title>draft genome sequence of fig (Ficus carica).</title>
        <authorList>
            <person name="Takahashi T."/>
            <person name="Nishimura K."/>
        </authorList>
    </citation>
    <scope>NUCLEOTIDE SEQUENCE</scope>
</reference>